<dbReference type="EMBL" id="JACOFZ010000009">
    <property type="protein sequence ID" value="MBC3883068.1"/>
    <property type="molecule type" value="Genomic_DNA"/>
</dbReference>
<accession>A0A923KQL3</accession>
<dbReference type="Gene3D" id="3.30.370.10">
    <property type="entry name" value="Barstar-like"/>
    <property type="match status" value="1"/>
</dbReference>
<dbReference type="Proteomes" id="UP000627446">
    <property type="component" value="Unassembled WGS sequence"/>
</dbReference>
<evidence type="ECO:0000259" key="2">
    <source>
        <dbReference type="Pfam" id="PF01337"/>
    </source>
</evidence>
<dbReference type="CDD" id="cd05141">
    <property type="entry name" value="Barstar_evA4336-like"/>
    <property type="match status" value="1"/>
</dbReference>
<keyword evidence="4" id="KW-1185">Reference proteome</keyword>
<reference evidence="3" key="1">
    <citation type="submission" date="2020-08" db="EMBL/GenBank/DDBJ databases">
        <title>Novel species isolated from subtropical streams in China.</title>
        <authorList>
            <person name="Lu H."/>
        </authorList>
    </citation>
    <scope>NUCLEOTIDE SEQUENCE</scope>
    <source>
        <strain evidence="3">LX22W</strain>
    </source>
</reference>
<organism evidence="3 4">
    <name type="scientific">Undibacterium nitidum</name>
    <dbReference type="NCBI Taxonomy" id="2762298"/>
    <lineage>
        <taxon>Bacteria</taxon>
        <taxon>Pseudomonadati</taxon>
        <taxon>Pseudomonadota</taxon>
        <taxon>Betaproteobacteria</taxon>
        <taxon>Burkholderiales</taxon>
        <taxon>Oxalobacteraceae</taxon>
        <taxon>Undibacterium</taxon>
    </lineage>
</organism>
<gene>
    <name evidence="3" type="ORF">H8K36_16865</name>
</gene>
<comment type="similarity">
    <text evidence="1">Belongs to the barstar family.</text>
</comment>
<evidence type="ECO:0000313" key="4">
    <source>
        <dbReference type="Proteomes" id="UP000627446"/>
    </source>
</evidence>
<dbReference type="InterPro" id="IPR035905">
    <property type="entry name" value="Barstar-like_sf"/>
</dbReference>
<comment type="caution">
    <text evidence="3">The sequence shown here is derived from an EMBL/GenBank/DDBJ whole genome shotgun (WGS) entry which is preliminary data.</text>
</comment>
<sequence length="132" mass="15263">MSLLSSISSNVVQSIRAFRISELRQDAADLGQHFLYAYCGDAKSKEDVLKEIGHHFGFPAHFGHNFDALYDCLTDSIYKAGKQNGFVVVVEQLPFTEEFDRDARETLIDVFRDAAEFWHKRQIPFRMFYSFV</sequence>
<evidence type="ECO:0000313" key="3">
    <source>
        <dbReference type="EMBL" id="MBC3883068.1"/>
    </source>
</evidence>
<dbReference type="Pfam" id="PF01337">
    <property type="entry name" value="Barstar"/>
    <property type="match status" value="1"/>
</dbReference>
<protein>
    <submittedName>
        <fullName evidence="3">Barstar family protein</fullName>
    </submittedName>
</protein>
<dbReference type="SUPFAM" id="SSF52038">
    <property type="entry name" value="Barstar-related"/>
    <property type="match status" value="1"/>
</dbReference>
<dbReference type="InterPro" id="IPR000468">
    <property type="entry name" value="Barstar"/>
</dbReference>
<evidence type="ECO:0000256" key="1">
    <source>
        <dbReference type="ARBA" id="ARBA00006845"/>
    </source>
</evidence>
<dbReference type="AlphaFoldDB" id="A0A923KQL3"/>
<name>A0A923KQL3_9BURK</name>
<feature type="domain" description="Barstar (barnase inhibitor)" evidence="2">
    <location>
        <begin position="33"/>
        <end position="129"/>
    </location>
</feature>
<proteinExistence type="inferred from homology"/>